<keyword evidence="3" id="KW-1185">Reference proteome</keyword>
<dbReference type="SUPFAM" id="SSF54427">
    <property type="entry name" value="NTF2-like"/>
    <property type="match status" value="1"/>
</dbReference>
<gene>
    <name evidence="2" type="ORF">SAMN05421872_112162</name>
</gene>
<organism evidence="2 3">
    <name type="scientific">Nocardioides lianchengensis</name>
    <dbReference type="NCBI Taxonomy" id="1045774"/>
    <lineage>
        <taxon>Bacteria</taxon>
        <taxon>Bacillati</taxon>
        <taxon>Actinomycetota</taxon>
        <taxon>Actinomycetes</taxon>
        <taxon>Propionibacteriales</taxon>
        <taxon>Nocardioidaceae</taxon>
        <taxon>Nocardioides</taxon>
    </lineage>
</organism>
<dbReference type="STRING" id="1045774.SAMN05421872_112162"/>
<dbReference type="RefSeq" id="WP_090860172.1">
    <property type="nucleotide sequence ID" value="NZ_FMZM01000012.1"/>
</dbReference>
<feature type="signal peptide" evidence="1">
    <location>
        <begin position="1"/>
        <end position="25"/>
    </location>
</feature>
<keyword evidence="1" id="KW-0732">Signal</keyword>
<dbReference type="EMBL" id="FMZM01000012">
    <property type="protein sequence ID" value="SDD93802.1"/>
    <property type="molecule type" value="Genomic_DNA"/>
</dbReference>
<protein>
    <recommendedName>
        <fullName evidence="4">SnoaL-like domain-containing protein</fullName>
    </recommendedName>
</protein>
<dbReference type="InterPro" id="IPR032710">
    <property type="entry name" value="NTF2-like_dom_sf"/>
</dbReference>
<evidence type="ECO:0000256" key="1">
    <source>
        <dbReference type="SAM" id="SignalP"/>
    </source>
</evidence>
<dbReference type="AlphaFoldDB" id="A0A1G6YU44"/>
<evidence type="ECO:0000313" key="2">
    <source>
        <dbReference type="EMBL" id="SDD93802.1"/>
    </source>
</evidence>
<sequence length="172" mass="18215">MTAPRLLLLVLAVLSAAVVGASALAVVDARRPAPRVAAAVPEPAEPRTAAVVVLADWDRRRAAAWAAGDPDGLAELYAPGSRAGRADVAMLRRWTARGVRVTGLRMQVLDVRAAAPGGGRWELRVTDRLAGGQAVGRRTRAALPRDGWSTRRIVLEQVAGVWRVAEVSPARP</sequence>
<evidence type="ECO:0008006" key="4">
    <source>
        <dbReference type="Google" id="ProtNLM"/>
    </source>
</evidence>
<proteinExistence type="predicted"/>
<name>A0A1G6YU44_9ACTN</name>
<dbReference type="Proteomes" id="UP000199034">
    <property type="component" value="Unassembled WGS sequence"/>
</dbReference>
<accession>A0A1G6YU44</accession>
<feature type="chain" id="PRO_5038490873" description="SnoaL-like domain-containing protein" evidence="1">
    <location>
        <begin position="26"/>
        <end position="172"/>
    </location>
</feature>
<reference evidence="2 3" key="1">
    <citation type="submission" date="2016-10" db="EMBL/GenBank/DDBJ databases">
        <authorList>
            <person name="de Groot N.N."/>
        </authorList>
    </citation>
    <scope>NUCLEOTIDE SEQUENCE [LARGE SCALE GENOMIC DNA]</scope>
    <source>
        <strain evidence="2 3">CGMCC 4.6858</strain>
    </source>
</reference>
<dbReference type="OrthoDB" id="3789459at2"/>
<evidence type="ECO:0000313" key="3">
    <source>
        <dbReference type="Proteomes" id="UP000199034"/>
    </source>
</evidence>